<evidence type="ECO:0000259" key="2">
    <source>
        <dbReference type="Pfam" id="PF00582"/>
    </source>
</evidence>
<dbReference type="OrthoDB" id="9792500at2"/>
<dbReference type="PRINTS" id="PR01438">
    <property type="entry name" value="UNVRSLSTRESS"/>
</dbReference>
<comment type="similarity">
    <text evidence="1">Belongs to the universal stress protein A family.</text>
</comment>
<dbReference type="AlphaFoldDB" id="A0A545TT55"/>
<dbReference type="SUPFAM" id="SSF52402">
    <property type="entry name" value="Adenine nucleotide alpha hydrolases-like"/>
    <property type="match status" value="1"/>
</dbReference>
<proteinExistence type="inferred from homology"/>
<dbReference type="InterPro" id="IPR014729">
    <property type="entry name" value="Rossmann-like_a/b/a_fold"/>
</dbReference>
<dbReference type="InterPro" id="IPR006016">
    <property type="entry name" value="UspA"/>
</dbReference>
<comment type="caution">
    <text evidence="3">The sequence shown here is derived from an EMBL/GenBank/DDBJ whole genome shotgun (WGS) entry which is preliminary data.</text>
</comment>
<dbReference type="PANTHER" id="PTHR46268">
    <property type="entry name" value="STRESS RESPONSE PROTEIN NHAX"/>
    <property type="match status" value="1"/>
</dbReference>
<gene>
    <name evidence="3" type="ORF">FKG95_09425</name>
</gene>
<feature type="domain" description="UspA" evidence="2">
    <location>
        <begin position="3"/>
        <end position="149"/>
    </location>
</feature>
<dbReference type="Proteomes" id="UP000315252">
    <property type="component" value="Unassembled WGS sequence"/>
</dbReference>
<dbReference type="PANTHER" id="PTHR46268:SF6">
    <property type="entry name" value="UNIVERSAL STRESS PROTEIN UP12"/>
    <property type="match status" value="1"/>
</dbReference>
<evidence type="ECO:0000313" key="4">
    <source>
        <dbReference type="Proteomes" id="UP000315252"/>
    </source>
</evidence>
<protein>
    <submittedName>
        <fullName evidence="3">Universal stress protein</fullName>
    </submittedName>
</protein>
<dbReference type="Gene3D" id="3.40.50.620">
    <property type="entry name" value="HUPs"/>
    <property type="match status" value="1"/>
</dbReference>
<name>A0A545TT55_9PROT</name>
<accession>A0A545TT55</accession>
<evidence type="ECO:0000256" key="1">
    <source>
        <dbReference type="ARBA" id="ARBA00008791"/>
    </source>
</evidence>
<dbReference type="CDD" id="cd00293">
    <property type="entry name" value="USP-like"/>
    <property type="match status" value="1"/>
</dbReference>
<dbReference type="EMBL" id="VHSH01000003">
    <property type="protein sequence ID" value="TQV80396.1"/>
    <property type="molecule type" value="Genomic_DNA"/>
</dbReference>
<evidence type="ECO:0000313" key="3">
    <source>
        <dbReference type="EMBL" id="TQV80396.1"/>
    </source>
</evidence>
<reference evidence="3 4" key="1">
    <citation type="submission" date="2019-06" db="EMBL/GenBank/DDBJ databases">
        <title>Whole genome sequence for Rhodospirillaceae sp. R148.</title>
        <authorList>
            <person name="Wang G."/>
        </authorList>
    </citation>
    <scope>NUCLEOTIDE SEQUENCE [LARGE SCALE GENOMIC DNA]</scope>
    <source>
        <strain evidence="3 4">R148</strain>
    </source>
</reference>
<dbReference type="Pfam" id="PF00582">
    <property type="entry name" value="Usp"/>
    <property type="match status" value="1"/>
</dbReference>
<sequence length="150" mass="16279">MTAIVLAPIDITDIETTKKVFEAAVAQTKALEADLYVMTVVPDIVSGLDWRYAIRGETGGSAEFDMSKVVSECLEKLNQIVSEHTPAGMTVKTIVRHGSVYEQVLDVAEEIKADQIVMGAHRPGLGDFLLGPNTARIVRHATCSVNVIRI</sequence>
<organism evidence="3 4">
    <name type="scientific">Denitrobaculum tricleocarpae</name>
    <dbReference type="NCBI Taxonomy" id="2591009"/>
    <lineage>
        <taxon>Bacteria</taxon>
        <taxon>Pseudomonadati</taxon>
        <taxon>Pseudomonadota</taxon>
        <taxon>Alphaproteobacteria</taxon>
        <taxon>Rhodospirillales</taxon>
        <taxon>Rhodospirillaceae</taxon>
        <taxon>Denitrobaculum</taxon>
    </lineage>
</organism>
<dbReference type="InterPro" id="IPR006015">
    <property type="entry name" value="Universal_stress_UspA"/>
</dbReference>
<keyword evidence="4" id="KW-1185">Reference proteome</keyword>
<dbReference type="RefSeq" id="WP_142896109.1">
    <property type="nucleotide sequence ID" value="NZ_ML660054.1"/>
</dbReference>